<sequence length="226" mass="24195">MLFDIAVAMLLGWVVGYERYFAGRVTGAQVYCIVCATSSAVTAAAGAQPLFWPGFTATTNADPTRVVGSVITGIGFLGAGILIHSGTSVRGLTTAASIWGCSVIGILVGMGELPAAIALAALFVMCMSILPSLERRLPARAVFAASIKYQRDYHPETRDMVEFLRSRRLSMVEDSISVTYEDGSYRMEFIIMANAGASLSAMDFVAEELPNLPHVLNFTLEHSSRG</sequence>
<protein>
    <recommendedName>
        <fullName evidence="7">Protein MgtC</fullName>
    </recommendedName>
</protein>
<keyword evidence="5 7" id="KW-1133">Transmembrane helix</keyword>
<keyword evidence="7" id="KW-0997">Cell inner membrane</keyword>
<keyword evidence="3" id="KW-1003">Cell membrane</keyword>
<dbReference type="PANTHER" id="PTHR33778">
    <property type="entry name" value="PROTEIN MGTC"/>
    <property type="match status" value="1"/>
</dbReference>
<keyword evidence="4 7" id="KW-0812">Transmembrane</keyword>
<evidence type="ECO:0000256" key="1">
    <source>
        <dbReference type="ARBA" id="ARBA00004651"/>
    </source>
</evidence>
<evidence type="ECO:0000256" key="2">
    <source>
        <dbReference type="ARBA" id="ARBA00009298"/>
    </source>
</evidence>
<evidence type="ECO:0000256" key="6">
    <source>
        <dbReference type="ARBA" id="ARBA00023136"/>
    </source>
</evidence>
<evidence type="ECO:0000259" key="8">
    <source>
        <dbReference type="Pfam" id="PF02308"/>
    </source>
</evidence>
<dbReference type="PANTHER" id="PTHR33778:SF1">
    <property type="entry name" value="MAGNESIUM TRANSPORTER YHID-RELATED"/>
    <property type="match status" value="1"/>
</dbReference>
<dbReference type="RefSeq" id="WP_275685517.1">
    <property type="nucleotide sequence ID" value="NZ_JAJLJH010000014.1"/>
</dbReference>
<evidence type="ECO:0000313" key="9">
    <source>
        <dbReference type="EMBL" id="MCK9689471.1"/>
    </source>
</evidence>
<reference evidence="9" key="1">
    <citation type="submission" date="2021-11" db="EMBL/GenBank/DDBJ databases">
        <title>BS-T2-15 a new species belonging to the Comamonadaceae family isolated from the soil of a French oak forest.</title>
        <authorList>
            <person name="Mieszkin S."/>
            <person name="Alain K."/>
        </authorList>
    </citation>
    <scope>NUCLEOTIDE SEQUENCE</scope>
    <source>
        <strain evidence="9">BS-T2-15</strain>
    </source>
</reference>
<proteinExistence type="inferred from homology"/>
<feature type="transmembrane region" description="Helical" evidence="7">
    <location>
        <begin position="66"/>
        <end position="84"/>
    </location>
</feature>
<dbReference type="Pfam" id="PF02308">
    <property type="entry name" value="MgtC"/>
    <property type="match status" value="1"/>
</dbReference>
<dbReference type="EMBL" id="JAJLJH010000014">
    <property type="protein sequence ID" value="MCK9689471.1"/>
    <property type="molecule type" value="Genomic_DNA"/>
</dbReference>
<gene>
    <name evidence="9" type="ORF">LPC04_27450</name>
</gene>
<keyword evidence="6 7" id="KW-0472">Membrane</keyword>
<feature type="domain" description="MgtC/SapB/SrpB/YhiD N-terminal" evidence="8">
    <location>
        <begin position="6"/>
        <end position="135"/>
    </location>
</feature>
<evidence type="ECO:0000313" key="10">
    <source>
        <dbReference type="Proteomes" id="UP001139353"/>
    </source>
</evidence>
<comment type="subcellular location">
    <subcellularLocation>
        <location evidence="7">Cell inner membrane</location>
        <topology evidence="7">Multi-pass membrane protein</topology>
    </subcellularLocation>
    <subcellularLocation>
        <location evidence="1">Cell membrane</location>
        <topology evidence="1">Multi-pass membrane protein</topology>
    </subcellularLocation>
</comment>
<name>A0A9X1YNT4_9BURK</name>
<keyword evidence="10" id="KW-1185">Reference proteome</keyword>
<accession>A0A9X1YNT4</accession>
<dbReference type="InterPro" id="IPR049177">
    <property type="entry name" value="MgtC_SapB_SrpB_YhiD_N"/>
</dbReference>
<comment type="caution">
    <text evidence="7">Lacks conserved residue(s) required for the propagation of feature annotation.</text>
</comment>
<dbReference type="AlphaFoldDB" id="A0A9X1YNT4"/>
<dbReference type="InterPro" id="IPR003416">
    <property type="entry name" value="MgtC/SapB/SrpB/YhiD_fam"/>
</dbReference>
<evidence type="ECO:0000256" key="5">
    <source>
        <dbReference type="ARBA" id="ARBA00022989"/>
    </source>
</evidence>
<comment type="similarity">
    <text evidence="2 7">Belongs to the MgtC/SapB family.</text>
</comment>
<comment type="caution">
    <text evidence="9">The sequence shown here is derived from an EMBL/GenBank/DDBJ whole genome shotgun (WGS) entry which is preliminary data.</text>
</comment>
<dbReference type="PRINTS" id="PR01837">
    <property type="entry name" value="MGTCSAPBPROT"/>
</dbReference>
<evidence type="ECO:0000256" key="3">
    <source>
        <dbReference type="ARBA" id="ARBA00022475"/>
    </source>
</evidence>
<dbReference type="GO" id="GO:0005886">
    <property type="term" value="C:plasma membrane"/>
    <property type="evidence" value="ECO:0007669"/>
    <property type="project" value="UniProtKB-SubCell"/>
</dbReference>
<evidence type="ECO:0000256" key="4">
    <source>
        <dbReference type="ARBA" id="ARBA00022692"/>
    </source>
</evidence>
<organism evidence="9 10">
    <name type="scientific">Scleromatobacter humisilvae</name>
    <dbReference type="NCBI Taxonomy" id="2897159"/>
    <lineage>
        <taxon>Bacteria</taxon>
        <taxon>Pseudomonadati</taxon>
        <taxon>Pseudomonadota</taxon>
        <taxon>Betaproteobacteria</taxon>
        <taxon>Burkholderiales</taxon>
        <taxon>Sphaerotilaceae</taxon>
        <taxon>Scleromatobacter</taxon>
    </lineage>
</organism>
<feature type="transmembrane region" description="Helical" evidence="7">
    <location>
        <begin position="28"/>
        <end position="46"/>
    </location>
</feature>
<evidence type="ECO:0000256" key="7">
    <source>
        <dbReference type="RuleBase" id="RU365041"/>
    </source>
</evidence>
<dbReference type="Proteomes" id="UP001139353">
    <property type="component" value="Unassembled WGS sequence"/>
</dbReference>